<sequence>MAEPRGLAPQPQAPQPQALVPQPQALVDVLDRLLDTGVVLDGQLVISVAGVDLVHVGLRALLASVETAARLAQVRPETRP</sequence>
<dbReference type="EMBL" id="JACIDJ010000005">
    <property type="protein sequence ID" value="MBB3899351.1"/>
    <property type="molecule type" value="Genomic_DNA"/>
</dbReference>
<dbReference type="AlphaFoldDB" id="A0A840AE03"/>
<dbReference type="InterPro" id="IPR000638">
    <property type="entry name" value="Gas-vesicle_GvpA-like"/>
</dbReference>
<dbReference type="PANTHER" id="PTHR35344">
    <property type="entry name" value="GAS VESICLE STRUCTURAL PROTEIN 2-RELATED"/>
    <property type="match status" value="1"/>
</dbReference>
<comment type="similarity">
    <text evidence="3">Belongs to the gas vesicle GvpA family.</text>
</comment>
<dbReference type="GO" id="GO:0012506">
    <property type="term" value="C:vesicle membrane"/>
    <property type="evidence" value="ECO:0007669"/>
    <property type="project" value="InterPro"/>
</dbReference>
<evidence type="ECO:0000313" key="4">
    <source>
        <dbReference type="EMBL" id="MBB3899351.1"/>
    </source>
</evidence>
<evidence type="ECO:0000256" key="2">
    <source>
        <dbReference type="ARBA" id="ARBA00035108"/>
    </source>
</evidence>
<evidence type="ECO:0000256" key="1">
    <source>
        <dbReference type="ARBA" id="ARBA00022987"/>
    </source>
</evidence>
<dbReference type="GO" id="GO:0005198">
    <property type="term" value="F:structural molecule activity"/>
    <property type="evidence" value="ECO:0007669"/>
    <property type="project" value="InterPro"/>
</dbReference>
<dbReference type="InterPro" id="IPR050530">
    <property type="entry name" value="GvpA"/>
</dbReference>
<dbReference type="Pfam" id="PF00741">
    <property type="entry name" value="Gas_vesicle"/>
    <property type="match status" value="1"/>
</dbReference>
<proteinExistence type="inferred from homology"/>
<dbReference type="GO" id="GO:0031411">
    <property type="term" value="C:gas vesicle"/>
    <property type="evidence" value="ECO:0007669"/>
    <property type="project" value="UniProtKB-SubCell"/>
</dbReference>
<dbReference type="Proteomes" id="UP000553193">
    <property type="component" value="Unassembled WGS sequence"/>
</dbReference>
<comment type="caution">
    <text evidence="4">The sequence shown here is derived from an EMBL/GenBank/DDBJ whole genome shotgun (WGS) entry which is preliminary data.</text>
</comment>
<accession>A0A840AE03</accession>
<keyword evidence="5" id="KW-1185">Reference proteome</keyword>
<organism evidence="4 5">
    <name type="scientific">Roseococcus suduntuyensis</name>
    <dbReference type="NCBI Taxonomy" id="455361"/>
    <lineage>
        <taxon>Bacteria</taxon>
        <taxon>Pseudomonadati</taxon>
        <taxon>Pseudomonadota</taxon>
        <taxon>Alphaproteobacteria</taxon>
        <taxon>Acetobacterales</taxon>
        <taxon>Roseomonadaceae</taxon>
        <taxon>Roseococcus</taxon>
    </lineage>
</organism>
<dbReference type="PANTHER" id="PTHR35344:SF4">
    <property type="entry name" value="GAS VESICLE PROTEIN A1"/>
    <property type="match status" value="1"/>
</dbReference>
<comment type="subcellular location">
    <subcellularLocation>
        <location evidence="2">Gas vesicle</location>
    </subcellularLocation>
</comment>
<reference evidence="4 5" key="1">
    <citation type="submission" date="2020-08" db="EMBL/GenBank/DDBJ databases">
        <title>Genomic Encyclopedia of Type Strains, Phase IV (KMG-IV): sequencing the most valuable type-strain genomes for metagenomic binning, comparative biology and taxonomic classification.</title>
        <authorList>
            <person name="Goeker M."/>
        </authorList>
    </citation>
    <scope>NUCLEOTIDE SEQUENCE [LARGE SCALE GENOMIC DNA]</scope>
    <source>
        <strain evidence="4 5">DSM 19979</strain>
    </source>
</reference>
<evidence type="ECO:0000313" key="5">
    <source>
        <dbReference type="Proteomes" id="UP000553193"/>
    </source>
</evidence>
<name>A0A840AE03_9PROT</name>
<evidence type="ECO:0008006" key="6">
    <source>
        <dbReference type="Google" id="ProtNLM"/>
    </source>
</evidence>
<gene>
    <name evidence="4" type="ORF">GGQ83_002803</name>
</gene>
<keyword evidence="1" id="KW-0304">Gas vesicle</keyword>
<evidence type="ECO:0000256" key="3">
    <source>
        <dbReference type="ARBA" id="ARBA00035646"/>
    </source>
</evidence>
<protein>
    <recommendedName>
        <fullName evidence="6">Gas vesicle protein</fullName>
    </recommendedName>
</protein>